<organism evidence="2 3">
    <name type="scientific">Chitinimonas prasina</name>
    <dbReference type="NCBI Taxonomy" id="1434937"/>
    <lineage>
        <taxon>Bacteria</taxon>
        <taxon>Pseudomonadati</taxon>
        <taxon>Pseudomonadota</taxon>
        <taxon>Betaproteobacteria</taxon>
        <taxon>Neisseriales</taxon>
        <taxon>Chitinibacteraceae</taxon>
        <taxon>Chitinimonas</taxon>
    </lineage>
</organism>
<evidence type="ECO:0000256" key="1">
    <source>
        <dbReference type="SAM" id="Phobius"/>
    </source>
</evidence>
<dbReference type="EMBL" id="BSOG01000001">
    <property type="protein sequence ID" value="GLR12334.1"/>
    <property type="molecule type" value="Genomic_DNA"/>
</dbReference>
<protein>
    <submittedName>
        <fullName evidence="2">Uncharacterized protein</fullName>
    </submittedName>
</protein>
<feature type="transmembrane region" description="Helical" evidence="1">
    <location>
        <begin position="20"/>
        <end position="38"/>
    </location>
</feature>
<name>A0ABQ5YEM2_9NEIS</name>
<keyword evidence="1" id="KW-0812">Transmembrane</keyword>
<sequence length="415" mass="44390">MPSKATPAAPAPAAAGWRAWLACIAGGLAVLAGLAWWLDGDGPTAVQAATAKDSTAAVAPTPNGWPALGQTQSPAMSPDERAKQLAVWTERLERAKHTLASYREGTRYPFESRPISEHADQTYPNRPVAEDSALRTEDGQTDPTINVKTSQSRVFMAAGESVVFTIAASDRSGQPVAFTVTQARALGMPSPGRGGQLPQQAVVFGDAGLQGDARAGDGVQSALLAPAQGPFAQYDGAIRVEVKLKLAGREGLHGFDVYYSPEQPAVWAGPVREVVERGSLYLYMPVQVSTPGRYLVSGRLDDASGKPLALLSFNDVLPAGLQQIKLTVFGKLLRDLKPSFPLTLRDVDGYLLKENTHPDRALLPRLMGTVHVSKAYSLNGFSADEWTSEERDRYLAEYGRDVDLAQGQVDQLTGP</sequence>
<dbReference type="RefSeq" id="WP_284195461.1">
    <property type="nucleotide sequence ID" value="NZ_BSOG01000001.1"/>
</dbReference>
<keyword evidence="1" id="KW-0472">Membrane</keyword>
<keyword evidence="1" id="KW-1133">Transmembrane helix</keyword>
<gene>
    <name evidence="2" type="ORF">GCM10007907_11240</name>
</gene>
<accession>A0ABQ5YEM2</accession>
<keyword evidence="3" id="KW-1185">Reference proteome</keyword>
<dbReference type="Proteomes" id="UP001156706">
    <property type="component" value="Unassembled WGS sequence"/>
</dbReference>
<evidence type="ECO:0000313" key="3">
    <source>
        <dbReference type="Proteomes" id="UP001156706"/>
    </source>
</evidence>
<proteinExistence type="predicted"/>
<evidence type="ECO:0000313" key="2">
    <source>
        <dbReference type="EMBL" id="GLR12334.1"/>
    </source>
</evidence>
<comment type="caution">
    <text evidence="2">The sequence shown here is derived from an EMBL/GenBank/DDBJ whole genome shotgun (WGS) entry which is preliminary data.</text>
</comment>
<reference evidence="3" key="1">
    <citation type="journal article" date="2019" name="Int. J. Syst. Evol. Microbiol.">
        <title>The Global Catalogue of Microorganisms (GCM) 10K type strain sequencing project: providing services to taxonomists for standard genome sequencing and annotation.</title>
        <authorList>
            <consortium name="The Broad Institute Genomics Platform"/>
            <consortium name="The Broad Institute Genome Sequencing Center for Infectious Disease"/>
            <person name="Wu L."/>
            <person name="Ma J."/>
        </authorList>
    </citation>
    <scope>NUCLEOTIDE SEQUENCE [LARGE SCALE GENOMIC DNA]</scope>
    <source>
        <strain evidence="3">NBRC 110044</strain>
    </source>
</reference>